<dbReference type="GeneID" id="105433990"/>
<accession>A0A6I9XP31</accession>
<organism evidence="2 3">
    <name type="scientific">Pogonomyrmex barbatus</name>
    <name type="common">red harvester ant</name>
    <dbReference type="NCBI Taxonomy" id="144034"/>
    <lineage>
        <taxon>Eukaryota</taxon>
        <taxon>Metazoa</taxon>
        <taxon>Ecdysozoa</taxon>
        <taxon>Arthropoda</taxon>
        <taxon>Hexapoda</taxon>
        <taxon>Insecta</taxon>
        <taxon>Pterygota</taxon>
        <taxon>Neoptera</taxon>
        <taxon>Endopterygota</taxon>
        <taxon>Hymenoptera</taxon>
        <taxon>Apocrita</taxon>
        <taxon>Aculeata</taxon>
        <taxon>Formicoidea</taxon>
        <taxon>Formicidae</taxon>
        <taxon>Myrmicinae</taxon>
        <taxon>Pogonomyrmex</taxon>
    </lineage>
</organism>
<evidence type="ECO:0000313" key="3">
    <source>
        <dbReference type="RefSeq" id="XP_011647840.1"/>
    </source>
</evidence>
<name>A0A6I9XP31_9HYME</name>
<evidence type="ECO:0000256" key="1">
    <source>
        <dbReference type="SAM" id="MobiDB-lite"/>
    </source>
</evidence>
<dbReference type="AlphaFoldDB" id="A0A6I9XP31"/>
<keyword evidence="2" id="KW-1185">Reference proteome</keyword>
<proteinExistence type="predicted"/>
<dbReference type="Proteomes" id="UP000504615">
    <property type="component" value="Unplaced"/>
</dbReference>
<dbReference type="InterPro" id="IPR028265">
    <property type="entry name" value="TTDN1/SICKLE"/>
</dbReference>
<dbReference type="Pfam" id="PF15502">
    <property type="entry name" value="MPLKIP"/>
    <property type="match status" value="1"/>
</dbReference>
<dbReference type="KEGG" id="pbar:105433990"/>
<feature type="region of interest" description="Disordered" evidence="1">
    <location>
        <begin position="1"/>
        <end position="38"/>
    </location>
</feature>
<dbReference type="OrthoDB" id="7689747at2759"/>
<sequence>MKRSPLNNAAPGGRPYNARNTPYNWKSRESTNRGYQSVEGNAGYSRFSVSNGPQSCRSDDFIPLDVSTSMTRHDKCNIVNRYSPAGVRGNASPGSSGWYNNYSNNYHSLQRSNCNNRYSGYKHSLKQFHGQRKKGYRGMHQQINVLAYVDMNSFLEDPWKDLVKKLDDLRDSSKSEKPETDSLSNLKLTDGDLIEKSESILLKDANLNDSQCSQGCENEYSVDSSFATQSINLSQISETNSSMKSETDNYVCSSQDLLDKSVYSVNDTCEALQEKSNTHLNISLRNTDQETV</sequence>
<dbReference type="RefSeq" id="XP_011647840.1">
    <property type="nucleotide sequence ID" value="XM_011649538.1"/>
</dbReference>
<gene>
    <name evidence="3" type="primary">LOC105433990</name>
</gene>
<evidence type="ECO:0000313" key="2">
    <source>
        <dbReference type="Proteomes" id="UP000504615"/>
    </source>
</evidence>
<reference evidence="3" key="1">
    <citation type="submission" date="2025-08" db="UniProtKB">
        <authorList>
            <consortium name="RefSeq"/>
        </authorList>
    </citation>
    <scope>IDENTIFICATION</scope>
</reference>
<protein>
    <submittedName>
        <fullName evidence="3">Uncharacterized protein LOC105433990</fullName>
    </submittedName>
</protein>